<dbReference type="InterPro" id="IPR020845">
    <property type="entry name" value="AMP-binding_CS"/>
</dbReference>
<dbReference type="PROSITE" id="PS00455">
    <property type="entry name" value="AMP_BINDING"/>
    <property type="match status" value="1"/>
</dbReference>
<evidence type="ECO:0000256" key="1">
    <source>
        <dbReference type="ARBA" id="ARBA00006432"/>
    </source>
</evidence>
<dbReference type="EMBL" id="JBFXLU010000417">
    <property type="protein sequence ID" value="KAL2826946.1"/>
    <property type="molecule type" value="Genomic_DNA"/>
</dbReference>
<organism evidence="4 5">
    <name type="scientific">Aspergillus pseudoustus</name>
    <dbReference type="NCBI Taxonomy" id="1810923"/>
    <lineage>
        <taxon>Eukaryota</taxon>
        <taxon>Fungi</taxon>
        <taxon>Dikarya</taxon>
        <taxon>Ascomycota</taxon>
        <taxon>Pezizomycotina</taxon>
        <taxon>Eurotiomycetes</taxon>
        <taxon>Eurotiomycetidae</taxon>
        <taxon>Eurotiales</taxon>
        <taxon>Aspergillaceae</taxon>
        <taxon>Aspergillus</taxon>
        <taxon>Aspergillus subgen. Nidulantes</taxon>
    </lineage>
</organism>
<evidence type="ECO:0000259" key="3">
    <source>
        <dbReference type="Pfam" id="PF00501"/>
    </source>
</evidence>
<dbReference type="Pfam" id="PF00501">
    <property type="entry name" value="AMP-binding"/>
    <property type="match status" value="1"/>
</dbReference>
<dbReference type="Proteomes" id="UP001610446">
    <property type="component" value="Unassembled WGS sequence"/>
</dbReference>
<comment type="similarity">
    <text evidence="1">Belongs to the ATP-dependent AMP-binding enzyme family.</text>
</comment>
<keyword evidence="5" id="KW-1185">Reference proteome</keyword>
<sequence>MPITSPYPDIDIPDVSIWSLLFEREDLPYPENHGIFYDEQSGQKYTYADIRRLSLQFGHALRQRWQWQKGDVLAIFSPNHVMVAPAIWGCQWAGGVVTTANPSYTARELAQQLKSSKSSAVVTTCQYLKVAQTAMVEAGISIKKVLVLDEDPIRSISSAFPAFLAGIESADISTERQAAINPSEDFALLMYSSGTSGHPKGVRLTHRNIVANILQSYVINSGKLDWQTDKQIGFLPLFHIYGAIGLLHYPIYEGVPCVIMRGFDLGRFCAAVERYGATFANVVPPVLLALSKDQAVTRYNLFSLRFLHSAAAPLTHELIDAVESRLKTKVLQSYGLTEASPAAFVQV</sequence>
<proteinExistence type="inferred from homology"/>
<dbReference type="PANTHER" id="PTHR24096">
    <property type="entry name" value="LONG-CHAIN-FATTY-ACID--COA LIGASE"/>
    <property type="match status" value="1"/>
</dbReference>
<dbReference type="InterPro" id="IPR000873">
    <property type="entry name" value="AMP-dep_synth/lig_dom"/>
</dbReference>
<name>A0ABR4IGT0_9EURO</name>
<evidence type="ECO:0000313" key="5">
    <source>
        <dbReference type="Proteomes" id="UP001610446"/>
    </source>
</evidence>
<feature type="domain" description="AMP-dependent synthetase/ligase" evidence="3">
    <location>
        <begin position="34"/>
        <end position="344"/>
    </location>
</feature>
<dbReference type="Gene3D" id="3.40.50.12780">
    <property type="entry name" value="N-terminal domain of ligase-like"/>
    <property type="match status" value="1"/>
</dbReference>
<protein>
    <recommendedName>
        <fullName evidence="3">AMP-dependent synthetase/ligase domain-containing protein</fullName>
    </recommendedName>
</protein>
<dbReference type="SUPFAM" id="SSF56801">
    <property type="entry name" value="Acetyl-CoA synthetase-like"/>
    <property type="match status" value="1"/>
</dbReference>
<evidence type="ECO:0000313" key="4">
    <source>
        <dbReference type="EMBL" id="KAL2826946.1"/>
    </source>
</evidence>
<dbReference type="PANTHER" id="PTHR24096:SF149">
    <property type="entry name" value="AMP-BINDING DOMAIN-CONTAINING PROTEIN-RELATED"/>
    <property type="match status" value="1"/>
</dbReference>
<evidence type="ECO:0000256" key="2">
    <source>
        <dbReference type="ARBA" id="ARBA00022598"/>
    </source>
</evidence>
<reference evidence="4 5" key="1">
    <citation type="submission" date="2024-07" db="EMBL/GenBank/DDBJ databases">
        <title>Section-level genome sequencing and comparative genomics of Aspergillus sections Usti and Cavernicolus.</title>
        <authorList>
            <consortium name="Lawrence Berkeley National Laboratory"/>
            <person name="Nybo J.L."/>
            <person name="Vesth T.C."/>
            <person name="Theobald S."/>
            <person name="Frisvad J.C."/>
            <person name="Larsen T.O."/>
            <person name="Kjaerboelling I."/>
            <person name="Rothschild-Mancinelli K."/>
            <person name="Lyhne E.K."/>
            <person name="Kogle M.E."/>
            <person name="Barry K."/>
            <person name="Clum A."/>
            <person name="Na H."/>
            <person name="Ledsgaard L."/>
            <person name="Lin J."/>
            <person name="Lipzen A."/>
            <person name="Kuo A."/>
            <person name="Riley R."/>
            <person name="Mondo S."/>
            <person name="Labutti K."/>
            <person name="Haridas S."/>
            <person name="Pangalinan J."/>
            <person name="Salamov A.A."/>
            <person name="Simmons B.A."/>
            <person name="Magnuson J.K."/>
            <person name="Chen J."/>
            <person name="Drula E."/>
            <person name="Henrissat B."/>
            <person name="Wiebenga A."/>
            <person name="Lubbers R.J."/>
            <person name="Gomes A.C."/>
            <person name="Makela M.R."/>
            <person name="Stajich J."/>
            <person name="Grigoriev I.V."/>
            <person name="Mortensen U.H."/>
            <person name="De Vries R.P."/>
            <person name="Baker S.E."/>
            <person name="Andersen M.R."/>
        </authorList>
    </citation>
    <scope>NUCLEOTIDE SEQUENCE [LARGE SCALE GENOMIC DNA]</scope>
    <source>
        <strain evidence="4 5">CBS 123904</strain>
    </source>
</reference>
<accession>A0ABR4IGT0</accession>
<comment type="caution">
    <text evidence="4">The sequence shown here is derived from an EMBL/GenBank/DDBJ whole genome shotgun (WGS) entry which is preliminary data.</text>
</comment>
<dbReference type="InterPro" id="IPR042099">
    <property type="entry name" value="ANL_N_sf"/>
</dbReference>
<keyword evidence="2" id="KW-0436">Ligase</keyword>
<gene>
    <name evidence="4" type="ORF">BJY01DRAFT_255843</name>
</gene>